<dbReference type="Gene3D" id="1.10.260.40">
    <property type="entry name" value="lambda repressor-like DNA-binding domains"/>
    <property type="match status" value="1"/>
</dbReference>
<protein>
    <submittedName>
        <fullName evidence="2">Transcriptional regulator with XRE-family HTH domain</fullName>
    </submittedName>
</protein>
<dbReference type="SMART" id="SM00530">
    <property type="entry name" value="HTH_XRE"/>
    <property type="match status" value="1"/>
</dbReference>
<keyword evidence="3" id="KW-1185">Reference proteome</keyword>
<dbReference type="InterPro" id="IPR001387">
    <property type="entry name" value="Cro/C1-type_HTH"/>
</dbReference>
<organism evidence="2 3">
    <name type="scientific">Phytomonospora endophytica</name>
    <dbReference type="NCBI Taxonomy" id="714109"/>
    <lineage>
        <taxon>Bacteria</taxon>
        <taxon>Bacillati</taxon>
        <taxon>Actinomycetota</taxon>
        <taxon>Actinomycetes</taxon>
        <taxon>Micromonosporales</taxon>
        <taxon>Micromonosporaceae</taxon>
        <taxon>Phytomonospora</taxon>
    </lineage>
</organism>
<evidence type="ECO:0000313" key="3">
    <source>
        <dbReference type="Proteomes" id="UP000548476"/>
    </source>
</evidence>
<dbReference type="AlphaFoldDB" id="A0A841FUI6"/>
<dbReference type="CDD" id="cd00093">
    <property type="entry name" value="HTH_XRE"/>
    <property type="match status" value="1"/>
</dbReference>
<dbReference type="Gene3D" id="3.40.50.300">
    <property type="entry name" value="P-loop containing nucleotide triphosphate hydrolases"/>
    <property type="match status" value="1"/>
</dbReference>
<name>A0A841FUI6_9ACTN</name>
<dbReference type="Pfam" id="PF13560">
    <property type="entry name" value="HTH_31"/>
    <property type="match status" value="1"/>
</dbReference>
<reference evidence="2 3" key="1">
    <citation type="submission" date="2020-08" db="EMBL/GenBank/DDBJ databases">
        <title>Genomic Encyclopedia of Type Strains, Phase IV (KMG-IV): sequencing the most valuable type-strain genomes for metagenomic binning, comparative biology and taxonomic classification.</title>
        <authorList>
            <person name="Goeker M."/>
        </authorList>
    </citation>
    <scope>NUCLEOTIDE SEQUENCE [LARGE SCALE GENOMIC DNA]</scope>
    <source>
        <strain evidence="2 3">YIM 65646</strain>
    </source>
</reference>
<dbReference type="PROSITE" id="PS50943">
    <property type="entry name" value="HTH_CROC1"/>
    <property type="match status" value="1"/>
</dbReference>
<proteinExistence type="predicted"/>
<accession>A0A841FUI6</accession>
<evidence type="ECO:0000259" key="1">
    <source>
        <dbReference type="PROSITE" id="PS50943"/>
    </source>
</evidence>
<sequence length="567" mass="59761">MTFGARLSGHRVRLGLTQERLAERARLGVRTIRDLEHGRVARPRPSSIALLADALELGGRERGEFVAAGRGEPEALAVAPDLLPDTPRHFTGRDAELRACAVLARSGPLVITGPGGVGKTALAAGVARATAAECPDGRVYLDLRGTTEPLSLAAALRSLLAALGVTTPSGDVGELAGRWRELTAGRGLYVLLDNASSAAQVRPLLPSRGCLTVVTARRPLGFGAERRLGPLAPHAGAALLRALSGRDEDATRIVTACGGSPLSIRLAAARLADRPQWTMDELAARLETEGTALDLAYRSLTEPTARLLRLLTVAELDPAPCWLGAQLAGLSEVEGTVRLDELAEAGLVDRGGYVEGMCLYRMHDVVRAFALRRRMATDRPGDVRDAVERASRAVVRIAAGAPDSPAERIGPLWRRLGGEPAPGRPGWYEAATALLPTAVRLGLAEVVWRLAAVTAARPGDAATEHALRVADGLMPRAVAAVARAAHLRDAGRGREAVGWYARSRVAAMRLGDHPARLHAELGMVEALLAEGEVEHATAGLSRVLADPAVRVDARVYEGALRVAEGLG</sequence>
<dbReference type="InterPro" id="IPR027417">
    <property type="entry name" value="P-loop_NTPase"/>
</dbReference>
<dbReference type="RefSeq" id="WP_184789846.1">
    <property type="nucleotide sequence ID" value="NZ_BONT01000072.1"/>
</dbReference>
<evidence type="ECO:0000313" key="2">
    <source>
        <dbReference type="EMBL" id="MBB6037007.1"/>
    </source>
</evidence>
<gene>
    <name evidence="2" type="ORF">HNR73_004880</name>
</gene>
<dbReference type="SMART" id="SM00382">
    <property type="entry name" value="AAA"/>
    <property type="match status" value="1"/>
</dbReference>
<feature type="domain" description="HTH cro/C1-type" evidence="1">
    <location>
        <begin position="11"/>
        <end position="56"/>
    </location>
</feature>
<dbReference type="GO" id="GO:0003677">
    <property type="term" value="F:DNA binding"/>
    <property type="evidence" value="ECO:0007669"/>
    <property type="project" value="InterPro"/>
</dbReference>
<dbReference type="SUPFAM" id="SSF47413">
    <property type="entry name" value="lambda repressor-like DNA-binding domains"/>
    <property type="match status" value="1"/>
</dbReference>
<dbReference type="PANTHER" id="PTHR47691">
    <property type="entry name" value="REGULATOR-RELATED"/>
    <property type="match status" value="1"/>
</dbReference>
<dbReference type="InterPro" id="IPR003593">
    <property type="entry name" value="AAA+_ATPase"/>
</dbReference>
<dbReference type="PANTHER" id="PTHR47691:SF3">
    <property type="entry name" value="HTH-TYPE TRANSCRIPTIONAL REGULATOR RV0890C-RELATED"/>
    <property type="match status" value="1"/>
</dbReference>
<dbReference type="Proteomes" id="UP000548476">
    <property type="component" value="Unassembled WGS sequence"/>
</dbReference>
<dbReference type="EMBL" id="JACHGT010000011">
    <property type="protein sequence ID" value="MBB6037007.1"/>
    <property type="molecule type" value="Genomic_DNA"/>
</dbReference>
<dbReference type="InterPro" id="IPR010982">
    <property type="entry name" value="Lambda_DNA-bd_dom_sf"/>
</dbReference>
<comment type="caution">
    <text evidence="2">The sequence shown here is derived from an EMBL/GenBank/DDBJ whole genome shotgun (WGS) entry which is preliminary data.</text>
</comment>
<dbReference type="SUPFAM" id="SSF52540">
    <property type="entry name" value="P-loop containing nucleoside triphosphate hydrolases"/>
    <property type="match status" value="1"/>
</dbReference>